<dbReference type="Gene3D" id="2.60.120.260">
    <property type="entry name" value="Galactose-binding domain-like"/>
    <property type="match status" value="1"/>
</dbReference>
<dbReference type="InterPro" id="IPR053145">
    <property type="entry name" value="AB_hydrolase_Est10"/>
</dbReference>
<keyword evidence="1 4" id="KW-0378">Hydrolase</keyword>
<keyword evidence="5" id="KW-1185">Reference proteome</keyword>
<dbReference type="PANTHER" id="PTHR43265:SF1">
    <property type="entry name" value="ESTERASE ESTD"/>
    <property type="match status" value="1"/>
</dbReference>
<comment type="caution">
    <text evidence="4">The sequence shown here is derived from an EMBL/GenBank/DDBJ whole genome shotgun (WGS) entry which is preliminary data.</text>
</comment>
<dbReference type="RefSeq" id="WP_346248695.1">
    <property type="nucleotide sequence ID" value="NZ_JBDIZK010000015.1"/>
</dbReference>
<evidence type="ECO:0000256" key="1">
    <source>
        <dbReference type="ARBA" id="ARBA00022801"/>
    </source>
</evidence>
<dbReference type="EMBL" id="JBDIZK010000015">
    <property type="protein sequence ID" value="MEN3749650.1"/>
    <property type="molecule type" value="Genomic_DNA"/>
</dbReference>
<evidence type="ECO:0000313" key="5">
    <source>
        <dbReference type="Proteomes" id="UP001427805"/>
    </source>
</evidence>
<evidence type="ECO:0000256" key="2">
    <source>
        <dbReference type="SAM" id="SignalP"/>
    </source>
</evidence>
<gene>
    <name evidence="4" type="ORF">TPR58_20925</name>
</gene>
<dbReference type="SUPFAM" id="SSF53474">
    <property type="entry name" value="alpha/beta-Hydrolases"/>
    <property type="match status" value="1"/>
</dbReference>
<reference evidence="4 5" key="1">
    <citation type="submission" date="2024-05" db="EMBL/GenBank/DDBJ databases">
        <title>Sphingomonas sp. HF-S3 16S ribosomal RNA gene Genome sequencing and assembly.</title>
        <authorList>
            <person name="Lee H."/>
        </authorList>
    </citation>
    <scope>NUCLEOTIDE SEQUENCE [LARGE SCALE GENOMIC DNA]</scope>
    <source>
        <strain evidence="4 5">HF-S3</strain>
    </source>
</reference>
<dbReference type="GO" id="GO:0016787">
    <property type="term" value="F:hydrolase activity"/>
    <property type="evidence" value="ECO:0007669"/>
    <property type="project" value="UniProtKB-KW"/>
</dbReference>
<dbReference type="InterPro" id="IPR002471">
    <property type="entry name" value="Pept_S9_AS"/>
</dbReference>
<organism evidence="4 5">
    <name type="scientific">Sphingomonas rustica</name>
    <dbReference type="NCBI Taxonomy" id="3103142"/>
    <lineage>
        <taxon>Bacteria</taxon>
        <taxon>Pseudomonadati</taxon>
        <taxon>Pseudomonadota</taxon>
        <taxon>Alphaproteobacteria</taxon>
        <taxon>Sphingomonadales</taxon>
        <taxon>Sphingomonadaceae</taxon>
        <taxon>Sphingomonas</taxon>
    </lineage>
</organism>
<dbReference type="InterPro" id="IPR008979">
    <property type="entry name" value="Galactose-bd-like_sf"/>
</dbReference>
<dbReference type="Gene3D" id="3.40.50.1820">
    <property type="entry name" value="alpha/beta hydrolase"/>
    <property type="match status" value="1"/>
</dbReference>
<dbReference type="InterPro" id="IPR029058">
    <property type="entry name" value="AB_hydrolase_fold"/>
</dbReference>
<proteinExistence type="predicted"/>
<dbReference type="InterPro" id="IPR000073">
    <property type="entry name" value="AB_hydrolase_1"/>
</dbReference>
<feature type="signal peptide" evidence="2">
    <location>
        <begin position="1"/>
        <end position="24"/>
    </location>
</feature>
<dbReference type="PROSITE" id="PS00708">
    <property type="entry name" value="PRO_ENDOPEP_SER"/>
    <property type="match status" value="1"/>
</dbReference>
<dbReference type="Pfam" id="PF12697">
    <property type="entry name" value="Abhydrolase_6"/>
    <property type="match status" value="1"/>
</dbReference>
<dbReference type="Proteomes" id="UP001427805">
    <property type="component" value="Unassembled WGS sequence"/>
</dbReference>
<name>A0ABV0BHU5_9SPHN</name>
<dbReference type="PANTHER" id="PTHR43265">
    <property type="entry name" value="ESTERASE ESTD"/>
    <property type="match status" value="1"/>
</dbReference>
<accession>A0ABV0BHU5</accession>
<protein>
    <submittedName>
        <fullName evidence="4">Alpha/beta fold hydrolase</fullName>
    </submittedName>
</protein>
<feature type="domain" description="AB hydrolase-1" evidence="3">
    <location>
        <begin position="219"/>
        <end position="461"/>
    </location>
</feature>
<sequence length="502" mass="51443">MPAHITRILTLLLAFLLLPHPASAQPVTPTTAWQVYGAPSAHSFDPAVPGAATITVQPPARRAEPWSSGAGIRIPGAIAAGERVTAAFWARAARPLRLTASLQGGAPDYAAFASAPLSLTPNWQLVTVSGVAPAAFAADSQSLSLQLGHADAEVSLGPVAFVRGPVDRAALTRRFAEYRPSSIAIDLRIPSEPDVTLAATLHLPAGRGPFPLAVMLQGHGPNGRGCFVPLVDRLTGQGIAALEYDKRGIAGSTGTYVEDVARLTADAAAAVAAMRARRDIDPARIALIGHSQGGVVAPALAAADPHIAAIVTLGGSVGDGFPYLHRAILGQMVHAGIPEAAAAPAADAAIALLQARADKASPATIAALRSAAIDRFQAAGFPRPQAEGALAMIDTPEAWAANGLRSASDLAALRIPVLAVFGEKDPLVVATTEAPAARQALSANPRARVVVLSGLSHWFQEGIVTGNGEEVAKLGPNLGSPRLVTLVGDWLKTVMAEGKRGG</sequence>
<feature type="chain" id="PRO_5047339429" evidence="2">
    <location>
        <begin position="25"/>
        <end position="502"/>
    </location>
</feature>
<dbReference type="SUPFAM" id="SSF49785">
    <property type="entry name" value="Galactose-binding domain-like"/>
    <property type="match status" value="1"/>
</dbReference>
<evidence type="ECO:0000313" key="4">
    <source>
        <dbReference type="EMBL" id="MEN3749650.1"/>
    </source>
</evidence>
<evidence type="ECO:0000259" key="3">
    <source>
        <dbReference type="Pfam" id="PF12697"/>
    </source>
</evidence>
<keyword evidence="2" id="KW-0732">Signal</keyword>